<dbReference type="InterPro" id="IPR036822">
    <property type="entry name" value="CutC-like_dom_sf"/>
</dbReference>
<dbReference type="EMBL" id="CADEPM010000003">
    <property type="protein sequence ID" value="CAB3401661.1"/>
    <property type="molecule type" value="Genomic_DNA"/>
</dbReference>
<evidence type="ECO:0000313" key="3">
    <source>
        <dbReference type="EMBL" id="CAB3401661.1"/>
    </source>
</evidence>
<dbReference type="PANTHER" id="PTHR12598:SF0">
    <property type="entry name" value="COPPER HOMEOSTASIS PROTEIN CUTC HOMOLOG"/>
    <property type="match status" value="1"/>
</dbReference>
<evidence type="ECO:0000313" key="4">
    <source>
        <dbReference type="Proteomes" id="UP000494206"/>
    </source>
</evidence>
<reference evidence="3 4" key="1">
    <citation type="submission" date="2020-04" db="EMBL/GenBank/DDBJ databases">
        <authorList>
            <person name="Laetsch R D."/>
            <person name="Stevens L."/>
            <person name="Kumar S."/>
            <person name="Blaxter L. M."/>
        </authorList>
    </citation>
    <scope>NUCLEOTIDE SEQUENCE [LARGE SCALE GENOMIC DNA]</scope>
</reference>
<name>A0A8S1EKT0_9PELO</name>
<protein>
    <recommendedName>
        <fullName evidence="2">Copper homeostasis protein cutC homolog</fullName>
    </recommendedName>
</protein>
<sequence>MDVRVEICIDNFESAQNAVEGGCDRIEVCSALELGGLTPSVGFVSNLSLKFPDTPLMCMIRPRLGNFVYMQEEMEANLEDVEWLKKAGASGFVFGALTAEGDLDRSACQSIIDAARPLPVTLNRAIDVCSDWRNCLDEAIEIGFKAVLTSGQEPCALDGVDVIKEMNDIAKDRVDILVGCGVNSSNIANLIEWTKCKWYHASASVVKKKEVNSLAMGRRDIHPLRIASLEEVKALKDPNNY</sequence>
<dbReference type="Gene3D" id="3.20.20.380">
    <property type="entry name" value="Copper homeostasis (CutC) domain"/>
    <property type="match status" value="1"/>
</dbReference>
<dbReference type="SUPFAM" id="SSF110395">
    <property type="entry name" value="CutC-like"/>
    <property type="match status" value="1"/>
</dbReference>
<dbReference type="GO" id="GO:0005507">
    <property type="term" value="F:copper ion binding"/>
    <property type="evidence" value="ECO:0007669"/>
    <property type="project" value="TreeGrafter"/>
</dbReference>
<evidence type="ECO:0000256" key="1">
    <source>
        <dbReference type="ARBA" id="ARBA00007768"/>
    </source>
</evidence>
<evidence type="ECO:0000256" key="2">
    <source>
        <dbReference type="ARBA" id="ARBA00019014"/>
    </source>
</evidence>
<gene>
    <name evidence="3" type="ORF">CBOVIS_LOCUS4378</name>
</gene>
<dbReference type="InterPro" id="IPR005627">
    <property type="entry name" value="CutC-like"/>
</dbReference>
<dbReference type="OrthoDB" id="7392499at2759"/>
<dbReference type="Pfam" id="PF03932">
    <property type="entry name" value="CutC"/>
    <property type="match status" value="1"/>
</dbReference>
<keyword evidence="4" id="KW-1185">Reference proteome</keyword>
<comment type="similarity">
    <text evidence="1">Belongs to the CutC family.</text>
</comment>
<comment type="caution">
    <text evidence="3">The sequence shown here is derived from an EMBL/GenBank/DDBJ whole genome shotgun (WGS) entry which is preliminary data.</text>
</comment>
<organism evidence="3 4">
    <name type="scientific">Caenorhabditis bovis</name>
    <dbReference type="NCBI Taxonomy" id="2654633"/>
    <lineage>
        <taxon>Eukaryota</taxon>
        <taxon>Metazoa</taxon>
        <taxon>Ecdysozoa</taxon>
        <taxon>Nematoda</taxon>
        <taxon>Chromadorea</taxon>
        <taxon>Rhabditida</taxon>
        <taxon>Rhabditina</taxon>
        <taxon>Rhabditomorpha</taxon>
        <taxon>Rhabditoidea</taxon>
        <taxon>Rhabditidae</taxon>
        <taxon>Peloderinae</taxon>
        <taxon>Caenorhabditis</taxon>
    </lineage>
</organism>
<dbReference type="AlphaFoldDB" id="A0A8S1EKT0"/>
<proteinExistence type="inferred from homology"/>
<dbReference type="FunFam" id="3.20.20.380:FF:000001">
    <property type="entry name" value="Copper homeostasis protein CutC"/>
    <property type="match status" value="1"/>
</dbReference>
<dbReference type="PANTHER" id="PTHR12598">
    <property type="entry name" value="COPPER HOMEOSTASIS PROTEIN CUTC"/>
    <property type="match status" value="1"/>
</dbReference>
<accession>A0A8S1EKT0</accession>
<dbReference type="Proteomes" id="UP000494206">
    <property type="component" value="Unassembled WGS sequence"/>
</dbReference>
<dbReference type="HAMAP" id="MF_00795">
    <property type="entry name" value="CutC"/>
    <property type="match status" value="1"/>
</dbReference>